<organism evidence="3 4">
    <name type="scientific">Nonomuraea diastatica</name>
    <dbReference type="NCBI Taxonomy" id="1848329"/>
    <lineage>
        <taxon>Bacteria</taxon>
        <taxon>Bacillati</taxon>
        <taxon>Actinomycetota</taxon>
        <taxon>Actinomycetes</taxon>
        <taxon>Streptosporangiales</taxon>
        <taxon>Streptosporangiaceae</taxon>
        <taxon>Nonomuraea</taxon>
    </lineage>
</organism>
<dbReference type="Proteomes" id="UP000294543">
    <property type="component" value="Unassembled WGS sequence"/>
</dbReference>
<dbReference type="GO" id="GO:0004803">
    <property type="term" value="F:transposase activity"/>
    <property type="evidence" value="ECO:0007669"/>
    <property type="project" value="InterPro"/>
</dbReference>
<evidence type="ECO:0000259" key="2">
    <source>
        <dbReference type="Pfam" id="PF01526"/>
    </source>
</evidence>
<dbReference type="OrthoDB" id="4337906at2"/>
<accession>A0A4R4WG90</accession>
<feature type="region of interest" description="Disordered" evidence="1">
    <location>
        <begin position="49"/>
        <end position="74"/>
    </location>
</feature>
<proteinExistence type="predicted"/>
<reference evidence="3 4" key="1">
    <citation type="submission" date="2019-03" db="EMBL/GenBank/DDBJ databases">
        <title>Draft genome sequences of novel Actinobacteria.</title>
        <authorList>
            <person name="Sahin N."/>
            <person name="Ay H."/>
            <person name="Saygin H."/>
        </authorList>
    </citation>
    <scope>NUCLEOTIDE SEQUENCE [LARGE SCALE GENOMIC DNA]</scope>
    <source>
        <strain evidence="3 4">KC712</strain>
    </source>
</reference>
<name>A0A4R4WG90_9ACTN</name>
<comment type="caution">
    <text evidence="3">The sequence shown here is derived from an EMBL/GenBank/DDBJ whole genome shotgun (WGS) entry which is preliminary data.</text>
</comment>
<evidence type="ECO:0000313" key="4">
    <source>
        <dbReference type="Proteomes" id="UP000294543"/>
    </source>
</evidence>
<dbReference type="InterPro" id="IPR002513">
    <property type="entry name" value="Tn3_Tnp_DDE_dom"/>
</dbReference>
<protein>
    <recommendedName>
        <fullName evidence="2">Tn3 transposase DDE domain-containing protein</fullName>
    </recommendedName>
</protein>
<dbReference type="Pfam" id="PF01526">
    <property type="entry name" value="DDE_Tnp_Tn3"/>
    <property type="match status" value="1"/>
</dbReference>
<feature type="domain" description="Tn3 transposase DDE" evidence="2">
    <location>
        <begin position="85"/>
        <end position="293"/>
    </location>
</feature>
<gene>
    <name evidence="3" type="ORF">E1294_25760</name>
</gene>
<dbReference type="EMBL" id="SMKP01000077">
    <property type="protein sequence ID" value="TDD18019.1"/>
    <property type="molecule type" value="Genomic_DNA"/>
</dbReference>
<sequence>MPANLSDQRVELVNPALAVDIRQVHGFWPAEQSLPGQLLGVRGEVVDQNTHGRSPYRSSPHQHRGHPRPARATRSGQLLDSVHINSDVVFGLVHLLGMQYRPALADLPDQKGWRIQDADYGPLARFAGGKIDLAKVQRHWDDILRVVVSIYTGQIRAYDVMRMLQRDGNPTPLGEAIAAYGRIFKTLHILTYAVEEPYRRDIKGIRNLQESRHALAGKIFHGRKGEVYQRYYKSMEDQLGALGLVLNCVTLWNTFYVDQALARLQAAGYPLAEEDVARLSPFGRQHINVIGTYTFALPDLGPTGVRELRDPDEPDWDD</sequence>
<dbReference type="GO" id="GO:0006313">
    <property type="term" value="P:DNA transposition"/>
    <property type="evidence" value="ECO:0007669"/>
    <property type="project" value="InterPro"/>
</dbReference>
<feature type="compositionally biased region" description="Basic residues" evidence="1">
    <location>
        <begin position="60"/>
        <end position="71"/>
    </location>
</feature>
<keyword evidence="4" id="KW-1185">Reference proteome</keyword>
<dbReference type="AlphaFoldDB" id="A0A4R4WG90"/>
<evidence type="ECO:0000313" key="3">
    <source>
        <dbReference type="EMBL" id="TDD18019.1"/>
    </source>
</evidence>
<evidence type="ECO:0000256" key="1">
    <source>
        <dbReference type="SAM" id="MobiDB-lite"/>
    </source>
</evidence>
<feature type="compositionally biased region" description="Polar residues" evidence="1">
    <location>
        <begin position="49"/>
        <end position="59"/>
    </location>
</feature>